<evidence type="ECO:0000256" key="3">
    <source>
        <dbReference type="ARBA" id="ARBA00004442"/>
    </source>
</evidence>
<dbReference type="PANTHER" id="PTHR24060">
    <property type="entry name" value="METABOTROPIC GLUTAMATE RECEPTOR"/>
    <property type="match status" value="1"/>
</dbReference>
<accession>A0A1Y1V5A0</accession>
<evidence type="ECO:0000256" key="11">
    <source>
        <dbReference type="ARBA" id="ARBA00023237"/>
    </source>
</evidence>
<dbReference type="NCBIfam" id="TIGR01376">
    <property type="entry name" value="POMP_repeat"/>
    <property type="match status" value="1"/>
</dbReference>
<evidence type="ECO:0000256" key="1">
    <source>
        <dbReference type="ARBA" id="ARBA00004141"/>
    </source>
</evidence>
<keyword evidence="8 12" id="KW-1133">Transmembrane helix</keyword>
<keyword evidence="9 12" id="KW-0472">Membrane</keyword>
<sequence>MYNGNNKFHIKINNTSLSGEYKCSCLYIDNAINSSIEYSTIEKGYGSENINGGAGLNMAYSEGSVKHTTFKDNFSIQSGGSISLSTVYNFLGEYLEIYNTTSLLTGSMAYVISDYNVNNFISFSYVKLFNAGGYKGMKGGGLVICAEQFANVELKDFYGENIINNESSGGAFILTGEASLSIRNVEIDKITSHSISGLLLFTYNVDLGKKVVFNAYNFTLKNLSDFSSRASAALLWMNERTKVYIENGNVQNFEGTFDHLIYGSDFCNLHINGLIIDNFYSRTVAELIHFNSINAERILIEKVKLNKIKSRGAFFHLAHGTMKLNEIEITNSHTCDYNKECTNKNDIDIDIYESDIISLGNASEVTLTNSYFYNINGIKGIVSNYDSKFNLKNNTFINCNFKNGIYYVDYNRKLGGSYNDKDSKYINIKSEYGSIINIKYMKESSETSFDFRNVFFENNHASKYGGVIYTLSKYSKRYINLVDCKFKNNTALNGYIVYSYNKDSEPTISNIKELRKEKGALATNPTKIKFNKNSLFDVAIYSGEKLPSGISCNIFDDYDNLISFETDISNIQFDELLFYKLEINDTYNARLKGQTQSYCWGESCNFPQINVIGNPGKYKIKLTINTFGKFSYFENNSIEKEIEIIECNTSSGKYIYQSIESSRLKSCYEPFCDQGCKSGKCVNNNVCDCEGTLRTGKHCDEYYKMERNKILDNLFRIIGVLMIIGIIIIIIITLILKKNPKIKGGSVDFLIIILIGSIISVIYMFYLTIERTTTRCLFIYLFDNLGFSLVFGSILVKTLRIYKIFQVTKGRNYGLKRIIMYEIVFGIVSYHIVVCVFWILTSKTNVESFFTADFHLYKKCVYSKTKIICTLLNFSILLVGCFLSYSVRNVQKNFKENLVIPVYIYVLFRIITEMFSLQEGISLKVQDLIGSISTIINISVTLYYIFISKFYNIYEEAYVHRLRSTPGSANELNANHMYGSKKNLINGSNLNMLSNNQLYKYHSNNTLGSRSLSNNQIYKPIIKKSDSNSSYNYIFNSSKLGINLNESNNNLYKTYSSSGLCNKIYD</sequence>
<reference evidence="14 15" key="2">
    <citation type="submission" date="2016-08" db="EMBL/GenBank/DDBJ databases">
        <title>Pervasive Adenine N6-methylation of Active Genes in Fungi.</title>
        <authorList>
            <consortium name="DOE Joint Genome Institute"/>
            <person name="Mondo S.J."/>
            <person name="Dannebaum R.O."/>
            <person name="Kuo R.C."/>
            <person name="Labutti K."/>
            <person name="Haridas S."/>
            <person name="Kuo A."/>
            <person name="Salamov A."/>
            <person name="Ahrendt S.R."/>
            <person name="Lipzen A."/>
            <person name="Sullivan W."/>
            <person name="Andreopoulos W.B."/>
            <person name="Clum A."/>
            <person name="Lindquist E."/>
            <person name="Daum C."/>
            <person name="Ramamoorthy G.K."/>
            <person name="Gryganskyi A."/>
            <person name="Culley D."/>
            <person name="Magnuson J.K."/>
            <person name="James T.Y."/>
            <person name="O'Malley M.A."/>
            <person name="Stajich J.E."/>
            <person name="Spatafora J.W."/>
            <person name="Visel A."/>
            <person name="Grigoriev I.V."/>
        </authorList>
    </citation>
    <scope>NUCLEOTIDE SEQUENCE [LARGE SCALE GENOMIC DNA]</scope>
    <source>
        <strain evidence="15">finn</strain>
    </source>
</reference>
<keyword evidence="7" id="KW-0732">Signal</keyword>
<dbReference type="InterPro" id="IPR050726">
    <property type="entry name" value="mGluR"/>
</dbReference>
<feature type="domain" description="G-protein coupled receptors family 3 profile" evidence="13">
    <location>
        <begin position="711"/>
        <end position="953"/>
    </location>
</feature>
<dbReference type="PROSITE" id="PS50259">
    <property type="entry name" value="G_PROTEIN_RECEP_F3_4"/>
    <property type="match status" value="1"/>
</dbReference>
<dbReference type="GO" id="GO:0016020">
    <property type="term" value="C:membrane"/>
    <property type="evidence" value="ECO:0007669"/>
    <property type="project" value="UniProtKB-SubCell"/>
</dbReference>
<comment type="subcellular location">
    <subcellularLocation>
        <location evidence="2">Cell envelope</location>
    </subcellularLocation>
    <subcellularLocation>
        <location evidence="3">Cell outer membrane</location>
    </subcellularLocation>
    <subcellularLocation>
        <location evidence="1">Membrane</location>
        <topology evidence="1">Multi-pass membrane protein</topology>
    </subcellularLocation>
    <subcellularLocation>
        <location evidence="4">Secreted</location>
    </subcellularLocation>
</comment>
<protein>
    <recommendedName>
        <fullName evidence="13">G-protein coupled receptors family 3 profile domain-containing protein</fullName>
    </recommendedName>
</protein>
<feature type="transmembrane region" description="Helical" evidence="12">
    <location>
        <begin position="897"/>
        <end position="916"/>
    </location>
</feature>
<evidence type="ECO:0000256" key="4">
    <source>
        <dbReference type="ARBA" id="ARBA00004613"/>
    </source>
</evidence>
<reference evidence="14 15" key="1">
    <citation type="submission" date="2016-08" db="EMBL/GenBank/DDBJ databases">
        <title>Genomes of anaerobic fungi encode conserved fungal cellulosomes for biomass hydrolysis.</title>
        <authorList>
            <consortium name="DOE Joint Genome Institute"/>
            <person name="Haitjema C.H."/>
            <person name="Gilmore S.P."/>
            <person name="Henske J.K."/>
            <person name="Solomon K.V."/>
            <person name="De Groot R."/>
            <person name="Kuo A."/>
            <person name="Mondo S.J."/>
            <person name="Salamov A.A."/>
            <person name="Labutti K."/>
            <person name="Zhao Z."/>
            <person name="Chiniquy J."/>
            <person name="Barry K."/>
            <person name="Brewer H.M."/>
            <person name="Purvine S.O."/>
            <person name="Wright A.T."/>
            <person name="Boxma B."/>
            <person name="Van Alen T."/>
            <person name="Hackstein J.H."/>
            <person name="Baker S.E."/>
            <person name="Grigoriev I.V."/>
            <person name="O'Malley M.A."/>
        </authorList>
    </citation>
    <scope>NUCLEOTIDE SEQUENCE [LARGE SCALE GENOMIC DNA]</scope>
    <source>
        <strain evidence="15">finn</strain>
    </source>
</reference>
<dbReference type="GO" id="GO:0005576">
    <property type="term" value="C:extracellular region"/>
    <property type="evidence" value="ECO:0007669"/>
    <property type="project" value="UniProtKB-SubCell"/>
</dbReference>
<evidence type="ECO:0000259" key="13">
    <source>
        <dbReference type="PROSITE" id="PS50259"/>
    </source>
</evidence>
<dbReference type="SUPFAM" id="SSF51126">
    <property type="entry name" value="Pectin lyase-like"/>
    <property type="match status" value="1"/>
</dbReference>
<name>A0A1Y1V5A0_9FUNG</name>
<keyword evidence="15" id="KW-1185">Reference proteome</keyword>
<dbReference type="InterPro" id="IPR017978">
    <property type="entry name" value="GPCR_3_C"/>
</dbReference>
<dbReference type="InterPro" id="IPR000337">
    <property type="entry name" value="GPCR_3"/>
</dbReference>
<keyword evidence="5" id="KW-0964">Secreted</keyword>
<feature type="transmembrane region" description="Helical" evidence="12">
    <location>
        <begin position="928"/>
        <end position="946"/>
    </location>
</feature>
<feature type="transmembrane region" description="Helical" evidence="12">
    <location>
        <begin position="714"/>
        <end position="735"/>
    </location>
</feature>
<keyword evidence="11" id="KW-0998">Cell outer membrane</keyword>
<evidence type="ECO:0000256" key="12">
    <source>
        <dbReference type="SAM" id="Phobius"/>
    </source>
</evidence>
<evidence type="ECO:0000256" key="6">
    <source>
        <dbReference type="ARBA" id="ARBA00022692"/>
    </source>
</evidence>
<feature type="transmembrane region" description="Helical" evidence="12">
    <location>
        <begin position="861"/>
        <end position="885"/>
    </location>
</feature>
<evidence type="ECO:0000256" key="10">
    <source>
        <dbReference type="ARBA" id="ARBA00023180"/>
    </source>
</evidence>
<keyword evidence="6 12" id="KW-0812">Transmembrane</keyword>
<organism evidence="14 15">
    <name type="scientific">Piromyces finnis</name>
    <dbReference type="NCBI Taxonomy" id="1754191"/>
    <lineage>
        <taxon>Eukaryota</taxon>
        <taxon>Fungi</taxon>
        <taxon>Fungi incertae sedis</taxon>
        <taxon>Chytridiomycota</taxon>
        <taxon>Chytridiomycota incertae sedis</taxon>
        <taxon>Neocallimastigomycetes</taxon>
        <taxon>Neocallimastigales</taxon>
        <taxon>Neocallimastigaceae</taxon>
        <taxon>Piromyces</taxon>
    </lineage>
</organism>
<feature type="transmembrane region" description="Helical" evidence="12">
    <location>
        <begin position="819"/>
        <end position="841"/>
    </location>
</feature>
<feature type="transmembrane region" description="Helical" evidence="12">
    <location>
        <begin position="747"/>
        <end position="766"/>
    </location>
</feature>
<dbReference type="EMBL" id="MCFH01000030">
    <property type="protein sequence ID" value="ORX47605.1"/>
    <property type="molecule type" value="Genomic_DNA"/>
</dbReference>
<feature type="transmembrane region" description="Helical" evidence="12">
    <location>
        <begin position="778"/>
        <end position="799"/>
    </location>
</feature>
<evidence type="ECO:0000256" key="9">
    <source>
        <dbReference type="ARBA" id="ARBA00023136"/>
    </source>
</evidence>
<dbReference type="InterPro" id="IPR003368">
    <property type="entry name" value="POMP_repeat"/>
</dbReference>
<comment type="caution">
    <text evidence="14">The sequence shown here is derived from an EMBL/GenBank/DDBJ whole genome shotgun (WGS) entry which is preliminary data.</text>
</comment>
<evidence type="ECO:0000256" key="5">
    <source>
        <dbReference type="ARBA" id="ARBA00022525"/>
    </source>
</evidence>
<evidence type="ECO:0000256" key="8">
    <source>
        <dbReference type="ARBA" id="ARBA00022989"/>
    </source>
</evidence>
<proteinExistence type="predicted"/>
<dbReference type="STRING" id="1754191.A0A1Y1V5A0"/>
<dbReference type="OrthoDB" id="5567728at2759"/>
<dbReference type="GO" id="GO:0004930">
    <property type="term" value="F:G protein-coupled receptor activity"/>
    <property type="evidence" value="ECO:0007669"/>
    <property type="project" value="InterPro"/>
</dbReference>
<evidence type="ECO:0000256" key="2">
    <source>
        <dbReference type="ARBA" id="ARBA00004196"/>
    </source>
</evidence>
<dbReference type="Pfam" id="PF00003">
    <property type="entry name" value="7tm_3"/>
    <property type="match status" value="1"/>
</dbReference>
<evidence type="ECO:0000313" key="15">
    <source>
        <dbReference type="Proteomes" id="UP000193719"/>
    </source>
</evidence>
<evidence type="ECO:0000256" key="7">
    <source>
        <dbReference type="ARBA" id="ARBA00022729"/>
    </source>
</evidence>
<gene>
    <name evidence="14" type="ORF">BCR36DRAFT_413546</name>
</gene>
<evidence type="ECO:0000313" key="14">
    <source>
        <dbReference type="EMBL" id="ORX47605.1"/>
    </source>
</evidence>
<dbReference type="AlphaFoldDB" id="A0A1Y1V5A0"/>
<dbReference type="InterPro" id="IPR011050">
    <property type="entry name" value="Pectin_lyase_fold/virulence"/>
</dbReference>
<dbReference type="PRINTS" id="PR00248">
    <property type="entry name" value="GPCRMGR"/>
</dbReference>
<dbReference type="Proteomes" id="UP000193719">
    <property type="component" value="Unassembled WGS sequence"/>
</dbReference>
<keyword evidence="10" id="KW-0325">Glycoprotein</keyword>